<reference evidence="2" key="1">
    <citation type="submission" date="2022-04" db="EMBL/GenBank/DDBJ databases">
        <title>Carnegiea gigantea Genome sequencing and assembly v2.</title>
        <authorList>
            <person name="Copetti D."/>
            <person name="Sanderson M.J."/>
            <person name="Burquez A."/>
            <person name="Wojciechowski M.F."/>
        </authorList>
    </citation>
    <scope>NUCLEOTIDE SEQUENCE</scope>
    <source>
        <strain evidence="2">SGP5-SGP5p</strain>
        <tissue evidence="2">Aerial part</tissue>
    </source>
</reference>
<sequence length="264" mass="29582">MEAANSARPIPHFDYVPTIACKPCHRLTRVPSPHHTNRDREVSQSNWNARPRTGNHDRLATATTPLSSRPDQGQSAKSTTTSTPYATHSSQTAWSRPPNLEGKLQATLKTHNARKYCEFHEQNWYTTTKCRELKKALHALVDKGQIDWPTLPLWRTRATQPQPWDEDCSTEVAPTIAGGCTEGPSSSGVPPRLPGVWSPHLHPRHLKGDELNFFGALAFCFDPLALLYVVNAVREVVILLEITCQHHQDHTEEDHAFLVATLVD</sequence>
<gene>
    <name evidence="2" type="ORF">Cgig2_008554</name>
</gene>
<evidence type="ECO:0000313" key="2">
    <source>
        <dbReference type="EMBL" id="KAJ8427750.1"/>
    </source>
</evidence>
<comment type="caution">
    <text evidence="2">The sequence shown here is derived from an EMBL/GenBank/DDBJ whole genome shotgun (WGS) entry which is preliminary data.</text>
</comment>
<dbReference type="EMBL" id="JAKOGI010001101">
    <property type="protein sequence ID" value="KAJ8427750.1"/>
    <property type="molecule type" value="Genomic_DNA"/>
</dbReference>
<name>A0A9Q1GW96_9CARY</name>
<feature type="compositionally biased region" description="Polar residues" evidence="1">
    <location>
        <begin position="61"/>
        <end position="94"/>
    </location>
</feature>
<proteinExistence type="predicted"/>
<keyword evidence="3" id="KW-1185">Reference proteome</keyword>
<evidence type="ECO:0000313" key="3">
    <source>
        <dbReference type="Proteomes" id="UP001153076"/>
    </source>
</evidence>
<feature type="region of interest" description="Disordered" evidence="1">
    <location>
        <begin position="28"/>
        <end position="99"/>
    </location>
</feature>
<organism evidence="2 3">
    <name type="scientific">Carnegiea gigantea</name>
    <dbReference type="NCBI Taxonomy" id="171969"/>
    <lineage>
        <taxon>Eukaryota</taxon>
        <taxon>Viridiplantae</taxon>
        <taxon>Streptophyta</taxon>
        <taxon>Embryophyta</taxon>
        <taxon>Tracheophyta</taxon>
        <taxon>Spermatophyta</taxon>
        <taxon>Magnoliopsida</taxon>
        <taxon>eudicotyledons</taxon>
        <taxon>Gunneridae</taxon>
        <taxon>Pentapetalae</taxon>
        <taxon>Caryophyllales</taxon>
        <taxon>Cactineae</taxon>
        <taxon>Cactaceae</taxon>
        <taxon>Cactoideae</taxon>
        <taxon>Echinocereeae</taxon>
        <taxon>Carnegiea</taxon>
    </lineage>
</organism>
<accession>A0A9Q1GW96</accession>
<dbReference type="AlphaFoldDB" id="A0A9Q1GW96"/>
<dbReference type="Proteomes" id="UP001153076">
    <property type="component" value="Unassembled WGS sequence"/>
</dbReference>
<protein>
    <submittedName>
        <fullName evidence="2">Uncharacterized protein</fullName>
    </submittedName>
</protein>
<evidence type="ECO:0000256" key="1">
    <source>
        <dbReference type="SAM" id="MobiDB-lite"/>
    </source>
</evidence>